<evidence type="ECO:0000256" key="2">
    <source>
        <dbReference type="SAM" id="Phobius"/>
    </source>
</evidence>
<feature type="domain" description="DUF8175" evidence="3">
    <location>
        <begin position="110"/>
        <end position="264"/>
    </location>
</feature>
<accession>A0A1Q4UST0</accession>
<dbReference type="AlphaFoldDB" id="A0A1Q4UST0"/>
<proteinExistence type="predicted"/>
<name>A0A1Q4UST0_9ACTN</name>
<feature type="region of interest" description="Disordered" evidence="1">
    <location>
        <begin position="84"/>
        <end position="121"/>
    </location>
</feature>
<evidence type="ECO:0000313" key="4">
    <source>
        <dbReference type="EMBL" id="OKH88529.1"/>
    </source>
</evidence>
<keyword evidence="5" id="KW-1185">Reference proteome</keyword>
<protein>
    <submittedName>
        <fullName evidence="4">Membrane protein</fullName>
    </submittedName>
</protein>
<keyword evidence="2" id="KW-1133">Transmembrane helix</keyword>
<comment type="caution">
    <text evidence="4">The sequence shown here is derived from an EMBL/GenBank/DDBJ whole genome shotgun (WGS) entry which is preliminary data.</text>
</comment>
<sequence length="293" mass="30305">MSPDDDGYGDSGRHGGPGRGDGPPDDYATSGYGGSGQTRTRLPERAGDHHGGARRSRTSSRGLVTVVGIVVLLIAAIAFANRADEEPDAGAGADRPRADTTAATGTRPVDSENNGIASGYAHDTQGAQSAAANYAVALGSAEMFDKGRRDQILRAIIVPSKVAGFATALDKSYSPGFYKAVGLNDDGSTPQGFTFVSRTSPIGTKATTVDAERATVEVWCGGLVGLAGENSTNPVTHTWFTLTVNLEWTDGDWKIVAHSQKEGPAPVPGDNQASSADDIAKAVEGYGGFTYAR</sequence>
<dbReference type="RefSeq" id="WP_073796115.1">
    <property type="nucleotide sequence ID" value="NZ_CP109290.1"/>
</dbReference>
<gene>
    <name evidence="4" type="ORF">AB852_36785</name>
</gene>
<dbReference type="Proteomes" id="UP000186455">
    <property type="component" value="Unassembled WGS sequence"/>
</dbReference>
<dbReference type="EMBL" id="LFBV01000014">
    <property type="protein sequence ID" value="OKH88529.1"/>
    <property type="molecule type" value="Genomic_DNA"/>
</dbReference>
<organism evidence="4 5">
    <name type="scientific">Streptomyces uncialis</name>
    <dbReference type="NCBI Taxonomy" id="1048205"/>
    <lineage>
        <taxon>Bacteria</taxon>
        <taxon>Bacillati</taxon>
        <taxon>Actinomycetota</taxon>
        <taxon>Actinomycetes</taxon>
        <taxon>Kitasatosporales</taxon>
        <taxon>Streptomycetaceae</taxon>
        <taxon>Streptomyces</taxon>
    </lineage>
</organism>
<evidence type="ECO:0000259" key="3">
    <source>
        <dbReference type="Pfam" id="PF26526"/>
    </source>
</evidence>
<dbReference type="InterPro" id="IPR058488">
    <property type="entry name" value="DUF8175"/>
</dbReference>
<keyword evidence="2" id="KW-0812">Transmembrane</keyword>
<dbReference type="STRING" id="1048205.AB852_36785"/>
<feature type="compositionally biased region" description="Basic and acidic residues" evidence="1">
    <location>
        <begin position="41"/>
        <end position="51"/>
    </location>
</feature>
<evidence type="ECO:0000256" key="1">
    <source>
        <dbReference type="SAM" id="MobiDB-lite"/>
    </source>
</evidence>
<dbReference type="GeneID" id="96793973"/>
<keyword evidence="2" id="KW-0472">Membrane</keyword>
<evidence type="ECO:0000313" key="5">
    <source>
        <dbReference type="Proteomes" id="UP000186455"/>
    </source>
</evidence>
<feature type="region of interest" description="Disordered" evidence="1">
    <location>
        <begin position="1"/>
        <end position="59"/>
    </location>
</feature>
<reference evidence="4 5" key="1">
    <citation type="submission" date="2015-06" db="EMBL/GenBank/DDBJ databases">
        <title>Cloning and characterization of the uncialamcin biosynthetic gene cluster.</title>
        <authorList>
            <person name="Yan X."/>
            <person name="Huang T."/>
            <person name="Ge H."/>
            <person name="Shen B."/>
        </authorList>
    </citation>
    <scope>NUCLEOTIDE SEQUENCE [LARGE SCALE GENOMIC DNA]</scope>
    <source>
        <strain evidence="4 5">DCA2648</strain>
    </source>
</reference>
<feature type="transmembrane region" description="Helical" evidence="2">
    <location>
        <begin position="62"/>
        <end position="80"/>
    </location>
</feature>
<dbReference type="Pfam" id="PF26526">
    <property type="entry name" value="DUF8175"/>
    <property type="match status" value="1"/>
</dbReference>
<feature type="compositionally biased region" description="Low complexity" evidence="1">
    <location>
        <begin position="89"/>
        <end position="108"/>
    </location>
</feature>